<dbReference type="CDD" id="cd01671">
    <property type="entry name" value="CARD"/>
    <property type="match status" value="1"/>
</dbReference>
<dbReference type="PROSITE" id="PS50209">
    <property type="entry name" value="CARD"/>
    <property type="match status" value="1"/>
</dbReference>
<dbReference type="Pfam" id="PF00619">
    <property type="entry name" value="CARD"/>
    <property type="match status" value="1"/>
</dbReference>
<dbReference type="GO" id="GO:0042981">
    <property type="term" value="P:regulation of apoptotic process"/>
    <property type="evidence" value="ECO:0007669"/>
    <property type="project" value="InterPro"/>
</dbReference>
<evidence type="ECO:0000313" key="2">
    <source>
        <dbReference type="EMBL" id="CAG2198315.1"/>
    </source>
</evidence>
<accession>A0A8S3QNP0</accession>
<feature type="domain" description="CARD" evidence="1">
    <location>
        <begin position="1"/>
        <end position="82"/>
    </location>
</feature>
<gene>
    <name evidence="2" type="ORF">MEDL_13062</name>
</gene>
<dbReference type="Proteomes" id="UP000683360">
    <property type="component" value="Unassembled WGS sequence"/>
</dbReference>
<sequence>MEFKDKLIHSTMLDKEVLDNLISKCVLTLDDREEIVNCDNQSSRNKKLLKLLINRPYNTLGILVEAMKESEQKSHTLLLSKMEAKVEDNVMTLQNAPLIDGLSVIFNNGLKEKNITGKDPKVLEIIEDPSEVCDIEENITGKHKTLMLDEFMNKNRPLTNPTFRIALRTYMRQLTTVKIASLIHTAEDAFLNTMFVMTENDINDKAESRYEWAVRTHMKQLTTKSIASIIQTSYEDFINTMFVMSDEDIKDNAENQHESIHPEVVQLFDQHGFGRRDMIDRNRPLLNVTFRCALRDYIRQLTTENIASIIQNTHEDFLNLMFVMAEDDIKENDENRYDCFGIVIPVDMIQQYIQRWFNYLTNTDSVEDMIDRNRPLLNVTFRCALRDYIRQLTTENIASIIQNTHEDFLNLMFVMTEDDIKGQR</sequence>
<reference evidence="2" key="1">
    <citation type="submission" date="2021-03" db="EMBL/GenBank/DDBJ databases">
        <authorList>
            <person name="Bekaert M."/>
        </authorList>
    </citation>
    <scope>NUCLEOTIDE SEQUENCE</scope>
</reference>
<dbReference type="SUPFAM" id="SSF47986">
    <property type="entry name" value="DEATH domain"/>
    <property type="match status" value="1"/>
</dbReference>
<name>A0A8S3QNP0_MYTED</name>
<comment type="caution">
    <text evidence="2">The sequence shown here is derived from an EMBL/GenBank/DDBJ whole genome shotgun (WGS) entry which is preliminary data.</text>
</comment>
<dbReference type="AlphaFoldDB" id="A0A8S3QNP0"/>
<dbReference type="InterPro" id="IPR001315">
    <property type="entry name" value="CARD"/>
</dbReference>
<proteinExistence type="predicted"/>
<dbReference type="Gene3D" id="1.10.533.10">
    <property type="entry name" value="Death Domain, Fas"/>
    <property type="match status" value="1"/>
</dbReference>
<evidence type="ECO:0000259" key="1">
    <source>
        <dbReference type="PROSITE" id="PS50209"/>
    </source>
</evidence>
<dbReference type="InterPro" id="IPR011029">
    <property type="entry name" value="DEATH-like_dom_sf"/>
</dbReference>
<keyword evidence="3" id="KW-1185">Reference proteome</keyword>
<organism evidence="2 3">
    <name type="scientific">Mytilus edulis</name>
    <name type="common">Blue mussel</name>
    <dbReference type="NCBI Taxonomy" id="6550"/>
    <lineage>
        <taxon>Eukaryota</taxon>
        <taxon>Metazoa</taxon>
        <taxon>Spiralia</taxon>
        <taxon>Lophotrochozoa</taxon>
        <taxon>Mollusca</taxon>
        <taxon>Bivalvia</taxon>
        <taxon>Autobranchia</taxon>
        <taxon>Pteriomorphia</taxon>
        <taxon>Mytilida</taxon>
        <taxon>Mytiloidea</taxon>
        <taxon>Mytilidae</taxon>
        <taxon>Mytilinae</taxon>
        <taxon>Mytilus</taxon>
    </lineage>
</organism>
<dbReference type="EMBL" id="CAJPWZ010000675">
    <property type="protein sequence ID" value="CAG2198315.1"/>
    <property type="molecule type" value="Genomic_DNA"/>
</dbReference>
<protein>
    <recommendedName>
        <fullName evidence="1">CARD domain-containing protein</fullName>
    </recommendedName>
</protein>
<evidence type="ECO:0000313" key="3">
    <source>
        <dbReference type="Proteomes" id="UP000683360"/>
    </source>
</evidence>